<dbReference type="Proteomes" id="UP000650467">
    <property type="component" value="Unassembled WGS sequence"/>
</dbReference>
<accession>A0A835W999</accession>
<evidence type="ECO:0000256" key="1">
    <source>
        <dbReference type="SAM" id="MobiDB-lite"/>
    </source>
</evidence>
<dbReference type="OrthoDB" id="10645578at2759"/>
<protein>
    <submittedName>
        <fullName evidence="2">Uncharacterized protein</fullName>
    </submittedName>
</protein>
<evidence type="ECO:0000313" key="2">
    <source>
        <dbReference type="EMBL" id="KAG2442754.1"/>
    </source>
</evidence>
<sequence>MQTDLTALSDSVSGGVEFLAANKLQERMGVEVHQHVQLNGAESALSQLLGGVSAAGRASALSALVERLQGLPGLRAVVLHFTARACADLEDLRADAAGGAAAATAAPADAEAAALDADIQQAHLAALRALQNKLAAAAGSAMDPGSAAAALAALDGAQRYIDGTRRHRCGSNSNSMSSRCSSPAGGGSRGSGTEQADDSADSSDNDADVGGAQTCTLPFDAAMMLLDAARRQDGAEQRRRLARLLRDGPASMLVLSALQPAASTSSGGSGGGFGAAGFMPPVTQLELDGLAVQREGAKLRVVMLAAEPNQSGLPAAREQLRRAGTILAYVYNVAAAAGVYRPGEGEPPRLRLEGRIALARLRGLSLPQREREVELVPAEGQRHMMRERVTGLSGSALHA</sequence>
<dbReference type="EMBL" id="JAEHOC010000004">
    <property type="protein sequence ID" value="KAG2442754.1"/>
    <property type="molecule type" value="Genomic_DNA"/>
</dbReference>
<organism evidence="2 3">
    <name type="scientific">Chlamydomonas incerta</name>
    <dbReference type="NCBI Taxonomy" id="51695"/>
    <lineage>
        <taxon>Eukaryota</taxon>
        <taxon>Viridiplantae</taxon>
        <taxon>Chlorophyta</taxon>
        <taxon>core chlorophytes</taxon>
        <taxon>Chlorophyceae</taxon>
        <taxon>CS clade</taxon>
        <taxon>Chlamydomonadales</taxon>
        <taxon>Chlamydomonadaceae</taxon>
        <taxon>Chlamydomonas</taxon>
    </lineage>
</organism>
<evidence type="ECO:0000313" key="3">
    <source>
        <dbReference type="Proteomes" id="UP000650467"/>
    </source>
</evidence>
<feature type="compositionally biased region" description="Low complexity" evidence="1">
    <location>
        <begin position="170"/>
        <end position="183"/>
    </location>
</feature>
<feature type="compositionally biased region" description="Acidic residues" evidence="1">
    <location>
        <begin position="195"/>
        <end position="207"/>
    </location>
</feature>
<reference evidence="2" key="1">
    <citation type="journal article" date="2020" name="bioRxiv">
        <title>Comparative genomics of Chlamydomonas.</title>
        <authorList>
            <person name="Craig R.J."/>
            <person name="Hasan A.R."/>
            <person name="Ness R.W."/>
            <person name="Keightley P.D."/>
        </authorList>
    </citation>
    <scope>NUCLEOTIDE SEQUENCE</scope>
    <source>
        <strain evidence="2">SAG 7.73</strain>
    </source>
</reference>
<feature type="region of interest" description="Disordered" evidence="1">
    <location>
        <begin position="164"/>
        <end position="212"/>
    </location>
</feature>
<comment type="caution">
    <text evidence="2">The sequence shown here is derived from an EMBL/GenBank/DDBJ whole genome shotgun (WGS) entry which is preliminary data.</text>
</comment>
<gene>
    <name evidence="2" type="ORF">HXX76_002835</name>
</gene>
<dbReference type="AlphaFoldDB" id="A0A835W999"/>
<keyword evidence="3" id="KW-1185">Reference proteome</keyword>
<proteinExistence type="predicted"/>
<name>A0A835W999_CHLIN</name>